<gene>
    <name evidence="1" type="ORF">PMG11_09608</name>
</gene>
<dbReference type="Proteomes" id="UP000042958">
    <property type="component" value="Unassembled WGS sequence"/>
</dbReference>
<proteinExistence type="predicted"/>
<accession>A0A0F7TWL2</accession>
<keyword evidence="2" id="KW-1185">Reference proteome</keyword>
<dbReference type="AlphaFoldDB" id="A0A0F7TWL2"/>
<evidence type="ECO:0000313" key="1">
    <source>
        <dbReference type="EMBL" id="CEJ61063.1"/>
    </source>
</evidence>
<evidence type="ECO:0000313" key="2">
    <source>
        <dbReference type="Proteomes" id="UP000042958"/>
    </source>
</evidence>
<sequence length="66" mass="7213">MVLRDKWSKALFTHELENSAQADQVPLKSFSFVAQESEPLLGYDRQPASGGIGSTLGGWRIGPSCF</sequence>
<reference evidence="2" key="1">
    <citation type="journal article" date="2015" name="Genome Announc.">
        <title>Draft genome sequence of the fungus Penicillium brasilianum MG11.</title>
        <authorList>
            <person name="Horn F."/>
            <person name="Linde J."/>
            <person name="Mattern D.J."/>
            <person name="Walther G."/>
            <person name="Guthke R."/>
            <person name="Brakhage A.A."/>
            <person name="Valiante V."/>
        </authorList>
    </citation>
    <scope>NUCLEOTIDE SEQUENCE [LARGE SCALE GENOMIC DNA]</scope>
    <source>
        <strain evidence="2">MG11</strain>
    </source>
</reference>
<name>A0A0F7TWL2_PENBI</name>
<organism evidence="1 2">
    <name type="scientific">Penicillium brasilianum</name>
    <dbReference type="NCBI Taxonomy" id="104259"/>
    <lineage>
        <taxon>Eukaryota</taxon>
        <taxon>Fungi</taxon>
        <taxon>Dikarya</taxon>
        <taxon>Ascomycota</taxon>
        <taxon>Pezizomycotina</taxon>
        <taxon>Eurotiomycetes</taxon>
        <taxon>Eurotiomycetidae</taxon>
        <taxon>Eurotiales</taxon>
        <taxon>Aspergillaceae</taxon>
        <taxon>Penicillium</taxon>
    </lineage>
</organism>
<dbReference type="EMBL" id="CDHK01000010">
    <property type="protein sequence ID" value="CEJ61063.1"/>
    <property type="molecule type" value="Genomic_DNA"/>
</dbReference>
<protein>
    <submittedName>
        <fullName evidence="1">Uncharacterized protein</fullName>
    </submittedName>
</protein>